<keyword evidence="2" id="KW-1185">Reference proteome</keyword>
<protein>
    <submittedName>
        <fullName evidence="1">Uncharacterized protein</fullName>
    </submittedName>
</protein>
<name>L0A3N6_DEIPD</name>
<organism evidence="1 2">
    <name type="scientific">Deinococcus peraridilitoris (strain DSM 19664 / LMG 22246 / CIP 109416 / KR-200)</name>
    <dbReference type="NCBI Taxonomy" id="937777"/>
    <lineage>
        <taxon>Bacteria</taxon>
        <taxon>Thermotogati</taxon>
        <taxon>Deinococcota</taxon>
        <taxon>Deinococci</taxon>
        <taxon>Deinococcales</taxon>
        <taxon>Deinococcaceae</taxon>
        <taxon>Deinococcus</taxon>
    </lineage>
</organism>
<reference evidence="2" key="1">
    <citation type="submission" date="2012-03" db="EMBL/GenBank/DDBJ databases">
        <title>Complete sequence of chromosome of Deinococcus peraridilitoris DSM 19664.</title>
        <authorList>
            <person name="Lucas S."/>
            <person name="Copeland A."/>
            <person name="Lapidus A."/>
            <person name="Glavina del Rio T."/>
            <person name="Dalin E."/>
            <person name="Tice H."/>
            <person name="Bruce D."/>
            <person name="Goodwin L."/>
            <person name="Pitluck S."/>
            <person name="Peters L."/>
            <person name="Mikhailova N."/>
            <person name="Lu M."/>
            <person name="Kyrpides N."/>
            <person name="Mavromatis K."/>
            <person name="Ivanova N."/>
            <person name="Brettin T."/>
            <person name="Detter J.C."/>
            <person name="Han C."/>
            <person name="Larimer F."/>
            <person name="Land M."/>
            <person name="Hauser L."/>
            <person name="Markowitz V."/>
            <person name="Cheng J.-F."/>
            <person name="Hugenholtz P."/>
            <person name="Woyke T."/>
            <person name="Wu D."/>
            <person name="Pukall R."/>
            <person name="Steenblock K."/>
            <person name="Brambilla E."/>
            <person name="Klenk H.-P."/>
            <person name="Eisen J.A."/>
        </authorList>
    </citation>
    <scope>NUCLEOTIDE SEQUENCE [LARGE SCALE GENOMIC DNA]</scope>
    <source>
        <strain evidence="2">DSM 19664 / LMG 22246 / CIP 109416 / KR-200</strain>
    </source>
</reference>
<accession>L0A3N6</accession>
<dbReference type="KEGG" id="dpd:Deipe_2105"/>
<dbReference type="RefSeq" id="WP_015235905.1">
    <property type="nucleotide sequence ID" value="NC_019793.1"/>
</dbReference>
<dbReference type="Proteomes" id="UP000010467">
    <property type="component" value="Chromosome"/>
</dbReference>
<dbReference type="STRING" id="937777.Deipe_2105"/>
<dbReference type="HOGENOM" id="CLU_2616165_0_0_0"/>
<evidence type="ECO:0000313" key="1">
    <source>
        <dbReference type="EMBL" id="AFZ67600.1"/>
    </source>
</evidence>
<evidence type="ECO:0000313" key="2">
    <source>
        <dbReference type="Proteomes" id="UP000010467"/>
    </source>
</evidence>
<dbReference type="PATRIC" id="fig|937777.3.peg.2114"/>
<sequence>MPRPPPYCRLQVEQRQSDGRWITGAAYPCTCLEELHERLAHIATREDMRPIGLIVNGVLIPMDLSTGFSLPVDSVDNS</sequence>
<gene>
    <name evidence="1" type="ordered locus">Deipe_2105</name>
</gene>
<proteinExistence type="predicted"/>
<dbReference type="EMBL" id="CP003382">
    <property type="protein sequence ID" value="AFZ67600.1"/>
    <property type="molecule type" value="Genomic_DNA"/>
</dbReference>
<dbReference type="AlphaFoldDB" id="L0A3N6"/>